<evidence type="ECO:0000313" key="5">
    <source>
        <dbReference type="Proteomes" id="UP001152795"/>
    </source>
</evidence>
<dbReference type="Proteomes" id="UP001152795">
    <property type="component" value="Unassembled WGS sequence"/>
</dbReference>
<reference evidence="4" key="1">
    <citation type="submission" date="2020-04" db="EMBL/GenBank/DDBJ databases">
        <authorList>
            <person name="Alioto T."/>
            <person name="Alioto T."/>
            <person name="Gomez Garrido J."/>
        </authorList>
    </citation>
    <scope>NUCLEOTIDE SEQUENCE</scope>
    <source>
        <strain evidence="4">A484AB</strain>
    </source>
</reference>
<feature type="chain" id="PRO_5043848537" evidence="3">
    <location>
        <begin position="25"/>
        <end position="638"/>
    </location>
</feature>
<dbReference type="AlphaFoldDB" id="A0A7D9HWH6"/>
<keyword evidence="3" id="KW-0732">Signal</keyword>
<evidence type="ECO:0000256" key="2">
    <source>
        <dbReference type="SAM" id="Phobius"/>
    </source>
</evidence>
<keyword evidence="2" id="KW-0812">Transmembrane</keyword>
<proteinExistence type="predicted"/>
<keyword evidence="2" id="KW-1133">Transmembrane helix</keyword>
<evidence type="ECO:0000256" key="1">
    <source>
        <dbReference type="SAM" id="MobiDB-lite"/>
    </source>
</evidence>
<keyword evidence="2" id="KW-0472">Membrane</keyword>
<organism evidence="4 5">
    <name type="scientific">Paramuricea clavata</name>
    <name type="common">Red gorgonian</name>
    <name type="synonym">Violescent sea-whip</name>
    <dbReference type="NCBI Taxonomy" id="317549"/>
    <lineage>
        <taxon>Eukaryota</taxon>
        <taxon>Metazoa</taxon>
        <taxon>Cnidaria</taxon>
        <taxon>Anthozoa</taxon>
        <taxon>Octocorallia</taxon>
        <taxon>Malacalcyonacea</taxon>
        <taxon>Plexauridae</taxon>
        <taxon>Paramuricea</taxon>
    </lineage>
</organism>
<comment type="caution">
    <text evidence="4">The sequence shown here is derived from an EMBL/GenBank/DDBJ whole genome shotgun (WGS) entry which is preliminary data.</text>
</comment>
<feature type="region of interest" description="Disordered" evidence="1">
    <location>
        <begin position="407"/>
        <end position="433"/>
    </location>
</feature>
<feature type="compositionally biased region" description="Polar residues" evidence="1">
    <location>
        <begin position="516"/>
        <end position="545"/>
    </location>
</feature>
<dbReference type="OrthoDB" id="5985073at2759"/>
<evidence type="ECO:0000256" key="3">
    <source>
        <dbReference type="SAM" id="SignalP"/>
    </source>
</evidence>
<protein>
    <submittedName>
        <fullName evidence="4">Uncharacterized protein</fullName>
    </submittedName>
</protein>
<evidence type="ECO:0000313" key="4">
    <source>
        <dbReference type="EMBL" id="CAB3995499.1"/>
    </source>
</evidence>
<feature type="signal peptide" evidence="3">
    <location>
        <begin position="1"/>
        <end position="24"/>
    </location>
</feature>
<name>A0A7D9HWH6_PARCT</name>
<feature type="transmembrane region" description="Helical" evidence="2">
    <location>
        <begin position="440"/>
        <end position="465"/>
    </location>
</feature>
<keyword evidence="5" id="KW-1185">Reference proteome</keyword>
<sequence>MEQFTWDTFIVFALLTTVIPSTKSKQTEARVYRFTKRDVFENPEYSSYTECGVNTCTQYQAKCLEDGNCCLCRCTFKFSTYNVSEARCVADETILSASGSAFRFIRNDEIETGIPMRTLSKPKPLGKIVKIYRNSSSTLKKCRVLMKTSYYWSDSMSEDWTPLLKRSYGRLFGIRATKNDVTLQGHGHSVAMLKQGTQCLCSEYTQVMRWDETKFSCSIPCGGDEGTFCGGRKTYSAYRTMPEWPDDFKFTSNGSLNSLEYRCTQIKQPNPSTSWNKTYLCVKKIGTNIKLRWLSEKPRERILVNRRCIAINHASNSSFWKDNFLCVSKEVGLKFMWSYSGAIYGMKCLKMEAEGPFGWEDNYLCADRTEKNQTMVSMLCPHRTVPRTNNPTIATHTQQRYIHTDSLPHSSKYLPSQSTSASSRSKRDPNKKEKDHNELIPLYIFVTLASILCALTFGVVAVLYFKRKVMSKRILNPQARITNFDNPIWQMDKKTSSRKIDTRRKSRKERLPSLPALTSETYPLQTPNTTLESVDDPSQTQNTPPENHYITPDAENTSLAPLTLAAIADGRSKTLEMGSGVYAEIPLDSNFNPFNTHDLENSGTNRVYSNNNNPLGNPTYESIDSCLNPESLYLEVLP</sequence>
<gene>
    <name evidence="4" type="ORF">PACLA_8A035043</name>
</gene>
<feature type="region of interest" description="Disordered" evidence="1">
    <location>
        <begin position="493"/>
        <end position="555"/>
    </location>
</feature>
<dbReference type="EMBL" id="CACRXK020002675">
    <property type="protein sequence ID" value="CAB3995499.1"/>
    <property type="molecule type" value="Genomic_DNA"/>
</dbReference>
<accession>A0A7D9HWH6</accession>